<keyword evidence="3" id="KW-1185">Reference proteome</keyword>
<dbReference type="SUPFAM" id="SSF109854">
    <property type="entry name" value="DinB/YfiT-like putative metalloenzymes"/>
    <property type="match status" value="1"/>
</dbReference>
<organism evidence="2 3">
    <name type="scientific">Mycolicibacterium chubuense</name>
    <name type="common">Mycobacterium chubuense</name>
    <dbReference type="NCBI Taxonomy" id="1800"/>
    <lineage>
        <taxon>Bacteria</taxon>
        <taxon>Bacillati</taxon>
        <taxon>Actinomycetota</taxon>
        <taxon>Actinomycetes</taxon>
        <taxon>Mycobacteriales</taxon>
        <taxon>Mycobacteriaceae</taxon>
        <taxon>Mycolicibacterium</taxon>
    </lineage>
</organism>
<dbReference type="RefSeq" id="WP_048417668.1">
    <property type="nucleotide sequence ID" value="NZ_JYNX01000028.1"/>
</dbReference>
<dbReference type="AlphaFoldDB" id="A0A0J6ZCC3"/>
<sequence length="169" mass="18714">MIAEIRAQFDLAWALCDLHLAEIDDTSALWEPSPVCWTVRRDDTGVWRADWATVEPEPVPVPTIAWLTWHIAYWWTATLAAMSDEPMPDPVALPWAGDAEGAVATVRGLAQRWRQFLHESTVDSLAAPSTFPWGPGTSRTQADTALWVAIELTKNAAEIGTLRLLHATS</sequence>
<name>A0A0J6ZCC3_MYCCU</name>
<dbReference type="PATRIC" id="fig|1800.3.peg.1617"/>
<gene>
    <name evidence="2" type="ORF">MCHUDSM44219_01606</name>
</gene>
<comment type="caution">
    <text evidence="2">The sequence shown here is derived from an EMBL/GenBank/DDBJ whole genome shotgun (WGS) entry which is preliminary data.</text>
</comment>
<evidence type="ECO:0000259" key="1">
    <source>
        <dbReference type="Pfam" id="PF12867"/>
    </source>
</evidence>
<proteinExistence type="predicted"/>
<feature type="domain" description="DinB-like" evidence="1">
    <location>
        <begin position="8"/>
        <end position="159"/>
    </location>
</feature>
<dbReference type="InterPro" id="IPR034660">
    <property type="entry name" value="DinB/YfiT-like"/>
</dbReference>
<reference evidence="2 3" key="1">
    <citation type="journal article" date="2015" name="Genome Biol. Evol.">
        <title>Characterization of Three Mycobacterium spp. with Potential Use in Bioremediation by Genome Sequencing and Comparative Genomics.</title>
        <authorList>
            <person name="Das S."/>
            <person name="Pettersson B.M."/>
            <person name="Behra P.R."/>
            <person name="Ramesh M."/>
            <person name="Dasgupta S."/>
            <person name="Bhattacharya A."/>
            <person name="Kirsebom L.A."/>
        </authorList>
    </citation>
    <scope>NUCLEOTIDE SEQUENCE [LARGE SCALE GENOMIC DNA]</scope>
    <source>
        <strain evidence="2 3">DSM 44219</strain>
    </source>
</reference>
<dbReference type="Pfam" id="PF12867">
    <property type="entry name" value="DinB_2"/>
    <property type="match status" value="1"/>
</dbReference>
<evidence type="ECO:0000313" key="2">
    <source>
        <dbReference type="EMBL" id="KMO82356.1"/>
    </source>
</evidence>
<dbReference type="OrthoDB" id="5022306at2"/>
<dbReference type="InterPro" id="IPR024775">
    <property type="entry name" value="DinB-like"/>
</dbReference>
<dbReference type="EMBL" id="JYNX01000028">
    <property type="protein sequence ID" value="KMO82356.1"/>
    <property type="molecule type" value="Genomic_DNA"/>
</dbReference>
<protein>
    <submittedName>
        <fullName evidence="2">DinB superfamily protein</fullName>
    </submittedName>
</protein>
<dbReference type="Proteomes" id="UP000036176">
    <property type="component" value="Unassembled WGS sequence"/>
</dbReference>
<evidence type="ECO:0000313" key="3">
    <source>
        <dbReference type="Proteomes" id="UP000036176"/>
    </source>
</evidence>
<accession>A0A0J6ZCC3</accession>